<protein>
    <submittedName>
        <fullName evidence="2">Uncharacterized protein</fullName>
    </submittedName>
</protein>
<name>A0A484WAT3_9ENTR</name>
<gene>
    <name evidence="2" type="ORF">NCTC12126_00301</name>
</gene>
<sequence length="50" mass="6139">MTEQEQQRLISGLIKKRESWQPARQRAHKKPAAKRMSQRDRELMECFRNR</sequence>
<evidence type="ECO:0000313" key="3">
    <source>
        <dbReference type="Proteomes" id="UP000351155"/>
    </source>
</evidence>
<accession>A0A484WAT3</accession>
<feature type="region of interest" description="Disordered" evidence="1">
    <location>
        <begin position="19"/>
        <end position="41"/>
    </location>
</feature>
<proteinExistence type="predicted"/>
<dbReference type="AlphaFoldDB" id="A0A484WAT3"/>
<evidence type="ECO:0000256" key="1">
    <source>
        <dbReference type="SAM" id="MobiDB-lite"/>
    </source>
</evidence>
<dbReference type="EMBL" id="CAADIW010000003">
    <property type="protein sequence ID" value="VFS08641.1"/>
    <property type="molecule type" value="Genomic_DNA"/>
</dbReference>
<dbReference type="Proteomes" id="UP000351155">
    <property type="component" value="Unassembled WGS sequence"/>
</dbReference>
<evidence type="ECO:0000313" key="2">
    <source>
        <dbReference type="EMBL" id="VFS08641.1"/>
    </source>
</evidence>
<organism evidence="2 3">
    <name type="scientific">Enterobacter cancerogenus</name>
    <dbReference type="NCBI Taxonomy" id="69218"/>
    <lineage>
        <taxon>Bacteria</taxon>
        <taxon>Pseudomonadati</taxon>
        <taxon>Pseudomonadota</taxon>
        <taxon>Gammaproteobacteria</taxon>
        <taxon>Enterobacterales</taxon>
        <taxon>Enterobacteriaceae</taxon>
        <taxon>Enterobacter</taxon>
        <taxon>Enterobacter cloacae complex</taxon>
    </lineage>
</organism>
<reference evidence="2 3" key="1">
    <citation type="submission" date="2019-03" db="EMBL/GenBank/DDBJ databases">
        <authorList>
            <consortium name="Pathogen Informatics"/>
        </authorList>
    </citation>
    <scope>NUCLEOTIDE SEQUENCE [LARGE SCALE GENOMIC DNA]</scope>
    <source>
        <strain evidence="2 3">NCTC12126</strain>
    </source>
</reference>